<keyword evidence="5" id="KW-0611">Plant defense</keyword>
<dbReference type="Gene3D" id="1.20.5.4130">
    <property type="match status" value="1"/>
</dbReference>
<dbReference type="PANTHER" id="PTHR19338:SF42">
    <property type="entry name" value="RX N-TERMINAL DOMAIN-CONTAINING PROTEIN"/>
    <property type="match status" value="1"/>
</dbReference>
<dbReference type="Proteomes" id="UP000324705">
    <property type="component" value="Chromosome 6B"/>
</dbReference>
<evidence type="ECO:0000256" key="1">
    <source>
        <dbReference type="ARBA" id="ARBA00008894"/>
    </source>
</evidence>
<keyword evidence="3" id="KW-0677">Repeat</keyword>
<dbReference type="Pfam" id="PF18052">
    <property type="entry name" value="Rx_N"/>
    <property type="match status" value="1"/>
</dbReference>
<evidence type="ECO:0000256" key="4">
    <source>
        <dbReference type="ARBA" id="ARBA00022741"/>
    </source>
</evidence>
<evidence type="ECO:0000259" key="7">
    <source>
        <dbReference type="Pfam" id="PF18052"/>
    </source>
</evidence>
<evidence type="ECO:0000256" key="3">
    <source>
        <dbReference type="ARBA" id="ARBA00022737"/>
    </source>
</evidence>
<dbReference type="PRINTS" id="PR00364">
    <property type="entry name" value="DISEASERSIST"/>
</dbReference>
<keyword evidence="9" id="KW-1185">Reference proteome</keyword>
<reference evidence="8 9" key="1">
    <citation type="submission" date="2017-09" db="EMBL/GenBank/DDBJ databases">
        <authorList>
            <consortium name="International Durum Wheat Genome Sequencing Consortium (IDWGSC)"/>
            <person name="Milanesi L."/>
        </authorList>
    </citation>
    <scope>NUCLEOTIDE SEQUENCE [LARGE SCALE GENOMIC DNA]</scope>
    <source>
        <strain evidence="9">cv. Svevo</strain>
    </source>
</reference>
<name>A0A9R0YXM1_TRITD</name>
<organism evidence="8 9">
    <name type="scientific">Triticum turgidum subsp. durum</name>
    <name type="common">Durum wheat</name>
    <name type="synonym">Triticum durum</name>
    <dbReference type="NCBI Taxonomy" id="4567"/>
    <lineage>
        <taxon>Eukaryota</taxon>
        <taxon>Viridiplantae</taxon>
        <taxon>Streptophyta</taxon>
        <taxon>Embryophyta</taxon>
        <taxon>Tracheophyta</taxon>
        <taxon>Spermatophyta</taxon>
        <taxon>Magnoliopsida</taxon>
        <taxon>Liliopsida</taxon>
        <taxon>Poales</taxon>
        <taxon>Poaceae</taxon>
        <taxon>BOP clade</taxon>
        <taxon>Pooideae</taxon>
        <taxon>Triticodae</taxon>
        <taxon>Triticeae</taxon>
        <taxon>Triticinae</taxon>
        <taxon>Triticum</taxon>
    </lineage>
</organism>
<dbReference type="EMBL" id="LT934122">
    <property type="protein sequence ID" value="VAI63650.1"/>
    <property type="molecule type" value="Genomic_DNA"/>
</dbReference>
<dbReference type="Gene3D" id="3.40.50.300">
    <property type="entry name" value="P-loop containing nucleotide triphosphate hydrolases"/>
    <property type="match status" value="1"/>
</dbReference>
<accession>A0A9R0YXM1</accession>
<proteinExistence type="inferred from homology"/>
<dbReference type="CDD" id="cd14798">
    <property type="entry name" value="RX-CC_like"/>
    <property type="match status" value="1"/>
</dbReference>
<dbReference type="GO" id="GO:0006952">
    <property type="term" value="P:defense response"/>
    <property type="evidence" value="ECO:0007669"/>
    <property type="project" value="UniProtKB-KW"/>
</dbReference>
<dbReference type="AlphaFoldDB" id="A0A9R0YXM1"/>
<dbReference type="Gramene" id="TRITD6Bv1G224950.9">
    <property type="protein sequence ID" value="TRITD6Bv1G224950.9"/>
    <property type="gene ID" value="TRITD6Bv1G224950"/>
</dbReference>
<feature type="domain" description="NB-ARC" evidence="6">
    <location>
        <begin position="192"/>
        <end position="347"/>
    </location>
</feature>
<keyword evidence="2" id="KW-0433">Leucine-rich repeat</keyword>
<evidence type="ECO:0008006" key="10">
    <source>
        <dbReference type="Google" id="ProtNLM"/>
    </source>
</evidence>
<evidence type="ECO:0000313" key="9">
    <source>
        <dbReference type="Proteomes" id="UP000324705"/>
    </source>
</evidence>
<dbReference type="Pfam" id="PF00931">
    <property type="entry name" value="NB-ARC"/>
    <property type="match status" value="1"/>
</dbReference>
<dbReference type="InterPro" id="IPR027417">
    <property type="entry name" value="P-loop_NTPase"/>
</dbReference>
<evidence type="ECO:0000259" key="6">
    <source>
        <dbReference type="Pfam" id="PF00931"/>
    </source>
</evidence>
<dbReference type="InterPro" id="IPR038005">
    <property type="entry name" value="RX-like_CC"/>
</dbReference>
<protein>
    <recommendedName>
        <fullName evidence="10">Sr13</fullName>
    </recommendedName>
</protein>
<sequence>MEGVMVSAATGALNSVLDKLGTLLVQEYNLHKGVHSEIKFLTAELTAIHAFLLKMSEEEDPDVQDKVWMSKVRELSYDIEDSIDDFMQDEANKDAKPDGFISKIKHILGKLGKRKAHHQMFQDLKQQVTEAGDRNERYKTRQAFSNMKSATVDPRALVIFEHASSLVGIGEPKAELIKLLIGEDGVASTQQSQQLRMVSIVGSGGMGKTTLANQVYQHLKEKFNCKAFVSVLRNPDMMNILRTILSEVSGQSYAATEVGSIQQVTEKIRNHLAEKRYCIVVDDIWKNETWDVIKCVFPMTSSGIIITTTRMKDVANSCRSLFGGHIYNIKALDIVHSRQLFYSRLFKSEDDCPSYLKQVSEQILEKCDGLPLAIIAVSGLLANIERKESIWNQVKISIGRALERNPSVDGMMKILSLSYFDLPPYLKSCLLPKHISRRFYY</sequence>
<evidence type="ECO:0000256" key="5">
    <source>
        <dbReference type="ARBA" id="ARBA00022821"/>
    </source>
</evidence>
<feature type="domain" description="Disease resistance N-terminal" evidence="7">
    <location>
        <begin position="12"/>
        <end position="95"/>
    </location>
</feature>
<dbReference type="InterPro" id="IPR042197">
    <property type="entry name" value="Apaf_helical"/>
</dbReference>
<dbReference type="InterPro" id="IPR041118">
    <property type="entry name" value="Rx_N"/>
</dbReference>
<keyword evidence="4" id="KW-0547">Nucleotide-binding</keyword>
<gene>
    <name evidence="8" type="ORF">TRITD_6Bv1G224950</name>
</gene>
<dbReference type="Gene3D" id="1.10.8.430">
    <property type="entry name" value="Helical domain of apoptotic protease-activating factors"/>
    <property type="match status" value="1"/>
</dbReference>
<evidence type="ECO:0000256" key="2">
    <source>
        <dbReference type="ARBA" id="ARBA00022614"/>
    </source>
</evidence>
<evidence type="ECO:0000313" key="8">
    <source>
        <dbReference type="EMBL" id="VAI63650.1"/>
    </source>
</evidence>
<dbReference type="PANTHER" id="PTHR19338">
    <property type="entry name" value="TRANSLOCASE OF INNER MITOCHONDRIAL MEMBRANE 13 HOMOLOG"/>
    <property type="match status" value="1"/>
</dbReference>
<dbReference type="InterPro" id="IPR002182">
    <property type="entry name" value="NB-ARC"/>
</dbReference>
<dbReference type="SUPFAM" id="SSF52540">
    <property type="entry name" value="P-loop containing nucleoside triphosphate hydrolases"/>
    <property type="match status" value="1"/>
</dbReference>
<comment type="similarity">
    <text evidence="1">Belongs to the disease resistance NB-LRR family.</text>
</comment>
<dbReference type="GO" id="GO:0043531">
    <property type="term" value="F:ADP binding"/>
    <property type="evidence" value="ECO:0007669"/>
    <property type="project" value="InterPro"/>
</dbReference>